<evidence type="ECO:0000313" key="3">
    <source>
        <dbReference type="EMBL" id="KAE9394183.1"/>
    </source>
</evidence>
<proteinExistence type="predicted"/>
<sequence length="370" mass="39656">MNLFIVNTVFMASSSSEAAASSSCQEQESCTFFIDMEAKEDDNEVDNGVSASERAQQDAESVALRKQGKLSLMDLVMCKGVVYFTVPVIPGETELAFKTSAFATSTSAATPAASTSAPAPASVHLSPSTAPSPLAQPFGAPTHEPAPSPPALKALSPHAWLPPAVDDMAFGAPTQATPDAGSPIVSCSPSPNYRNEPFNLSSLPKIQLEDLPLVQTLIVAPVSLQLGLANPITNLVNYADEDLPQEETVQCLELMHSEPMDVDPMPLSLKLHCLTQGWQIAARFLNGEINSLSLAEIELKKVFHDKYPTEILQMCQCINDLDPKELANQMQDLDIRMTGDGLEEKDNVALASVADVRMAGDGLKEEEDED</sequence>
<gene>
    <name evidence="3" type="ORF">BT96DRAFT_998731</name>
</gene>
<accession>A0A6A4H8Z3</accession>
<dbReference type="Proteomes" id="UP000799118">
    <property type="component" value="Unassembled WGS sequence"/>
</dbReference>
<organism evidence="3 4">
    <name type="scientific">Gymnopus androsaceus JB14</name>
    <dbReference type="NCBI Taxonomy" id="1447944"/>
    <lineage>
        <taxon>Eukaryota</taxon>
        <taxon>Fungi</taxon>
        <taxon>Dikarya</taxon>
        <taxon>Basidiomycota</taxon>
        <taxon>Agaricomycotina</taxon>
        <taxon>Agaricomycetes</taxon>
        <taxon>Agaricomycetidae</taxon>
        <taxon>Agaricales</taxon>
        <taxon>Marasmiineae</taxon>
        <taxon>Omphalotaceae</taxon>
        <taxon>Gymnopus</taxon>
    </lineage>
</organism>
<feature type="chain" id="PRO_5025377423" evidence="2">
    <location>
        <begin position="19"/>
        <end position="370"/>
    </location>
</feature>
<feature type="signal peptide" evidence="2">
    <location>
        <begin position="1"/>
        <end position="18"/>
    </location>
</feature>
<feature type="region of interest" description="Disordered" evidence="1">
    <location>
        <begin position="111"/>
        <end position="155"/>
    </location>
</feature>
<evidence type="ECO:0000313" key="4">
    <source>
        <dbReference type="Proteomes" id="UP000799118"/>
    </source>
</evidence>
<keyword evidence="2" id="KW-0732">Signal</keyword>
<dbReference type="EMBL" id="ML769555">
    <property type="protein sequence ID" value="KAE9394183.1"/>
    <property type="molecule type" value="Genomic_DNA"/>
</dbReference>
<evidence type="ECO:0000256" key="2">
    <source>
        <dbReference type="SAM" id="SignalP"/>
    </source>
</evidence>
<name>A0A6A4H8Z3_9AGAR</name>
<keyword evidence="4" id="KW-1185">Reference proteome</keyword>
<feature type="compositionally biased region" description="Low complexity" evidence="1">
    <location>
        <begin position="111"/>
        <end position="122"/>
    </location>
</feature>
<dbReference type="AlphaFoldDB" id="A0A6A4H8Z3"/>
<protein>
    <submittedName>
        <fullName evidence="3">Uncharacterized protein</fullName>
    </submittedName>
</protein>
<evidence type="ECO:0000256" key="1">
    <source>
        <dbReference type="SAM" id="MobiDB-lite"/>
    </source>
</evidence>
<reference evidence="3" key="1">
    <citation type="journal article" date="2019" name="Environ. Microbiol.">
        <title>Fungal ecological strategies reflected in gene transcription - a case study of two litter decomposers.</title>
        <authorList>
            <person name="Barbi F."/>
            <person name="Kohler A."/>
            <person name="Barry K."/>
            <person name="Baskaran P."/>
            <person name="Daum C."/>
            <person name="Fauchery L."/>
            <person name="Ihrmark K."/>
            <person name="Kuo A."/>
            <person name="LaButti K."/>
            <person name="Lipzen A."/>
            <person name="Morin E."/>
            <person name="Grigoriev I.V."/>
            <person name="Henrissat B."/>
            <person name="Lindahl B."/>
            <person name="Martin F."/>
        </authorList>
    </citation>
    <scope>NUCLEOTIDE SEQUENCE</scope>
    <source>
        <strain evidence="3">JB14</strain>
    </source>
</reference>